<dbReference type="RefSeq" id="WP_149197311.1">
    <property type="nucleotide sequence ID" value="NZ_VTTM01000001.1"/>
</dbReference>
<protein>
    <submittedName>
        <fullName evidence="2">Type II toxin-antitoxin system RelE/ParE family toxin</fullName>
    </submittedName>
</protein>
<keyword evidence="1" id="KW-1277">Toxin-antitoxin system</keyword>
<keyword evidence="3" id="KW-1185">Reference proteome</keyword>
<accession>A0A6N1ALE2</accession>
<organism evidence="2 3">
    <name type="scientific">Azospirillum oryzae</name>
    <dbReference type="NCBI Taxonomy" id="286727"/>
    <lineage>
        <taxon>Bacteria</taxon>
        <taxon>Pseudomonadati</taxon>
        <taxon>Pseudomonadota</taxon>
        <taxon>Alphaproteobacteria</taxon>
        <taxon>Rhodospirillales</taxon>
        <taxon>Azospirillaceae</taxon>
        <taxon>Azospirillum</taxon>
    </lineage>
</organism>
<evidence type="ECO:0000313" key="2">
    <source>
        <dbReference type="EMBL" id="QKS52511.1"/>
    </source>
</evidence>
<reference evidence="2 3" key="1">
    <citation type="submission" date="2020-06" db="EMBL/GenBank/DDBJ databases">
        <title>Complete genome of Azosprillum oryzae KACC14407.</title>
        <authorList>
            <person name="Kim M."/>
            <person name="Park Y.-J."/>
            <person name="Shin J.-H."/>
        </authorList>
    </citation>
    <scope>NUCLEOTIDE SEQUENCE [LARGE SCALE GENOMIC DNA]</scope>
    <source>
        <strain evidence="2 3">KACC 14407</strain>
    </source>
</reference>
<gene>
    <name evidence="2" type="ORF">HUE56_19265</name>
</gene>
<dbReference type="AlphaFoldDB" id="A0A6N1ALE2"/>
<proteinExistence type="predicted"/>
<dbReference type="InterPro" id="IPR007712">
    <property type="entry name" value="RelE/ParE_toxin"/>
</dbReference>
<sequence length="125" mass="14103">MTVSAFRLSGPAEAELEDILDWSERNFHEVGRMRYAALLVQAMQDIADDPQRHGIEWVQAAGLRVGLYHSWHSRTRIADPAERIHAPRHLIVFRLAADGIVDILGFVHESMLRGRALGRIVRANG</sequence>
<evidence type="ECO:0000256" key="1">
    <source>
        <dbReference type="ARBA" id="ARBA00022649"/>
    </source>
</evidence>
<dbReference type="KEGG" id="aoz:HUE56_19265"/>
<evidence type="ECO:0000313" key="3">
    <source>
        <dbReference type="Proteomes" id="UP000509702"/>
    </source>
</evidence>
<dbReference type="Gene3D" id="3.30.2310.20">
    <property type="entry name" value="RelE-like"/>
    <property type="match status" value="1"/>
</dbReference>
<name>A0A6N1ALE2_9PROT</name>
<dbReference type="Proteomes" id="UP000509702">
    <property type="component" value="Chromosome"/>
</dbReference>
<dbReference type="EMBL" id="CP054619">
    <property type="protein sequence ID" value="QKS52511.1"/>
    <property type="molecule type" value="Genomic_DNA"/>
</dbReference>
<dbReference type="Pfam" id="PF05016">
    <property type="entry name" value="ParE_toxin"/>
    <property type="match status" value="1"/>
</dbReference>
<dbReference type="OrthoDB" id="5457915at2"/>
<dbReference type="InterPro" id="IPR035093">
    <property type="entry name" value="RelE/ParE_toxin_dom_sf"/>
</dbReference>